<dbReference type="SUPFAM" id="SSF53067">
    <property type="entry name" value="Actin-like ATPase domain"/>
    <property type="match status" value="1"/>
</dbReference>
<name>A0ABU3F689_9ENTE</name>
<comment type="function">
    <text evidence="1">Transcriptional repressor of xylose-utilizing enzymes.</text>
</comment>
<keyword evidence="3" id="KW-0119">Carbohydrate metabolism</keyword>
<dbReference type="InterPro" id="IPR036390">
    <property type="entry name" value="WH_DNA-bd_sf"/>
</dbReference>
<evidence type="ECO:0000256" key="2">
    <source>
        <dbReference type="ARBA" id="ARBA00006479"/>
    </source>
</evidence>
<evidence type="ECO:0000256" key="1">
    <source>
        <dbReference type="ARBA" id="ARBA00002486"/>
    </source>
</evidence>
<sequence>MKAFNQRDIKSHNQQLLINLLKMNPQPMTKKELSEQSELSVVTINKLLPEIVAANQLIELDKTIETGGRQASAYIFNANRKLILINQFIEKDDQMTIIFYVSNLLGEIVFEKRTALLTLADFFETISALKKKFPKISLAITGIPGVEIDQTLKIMDIESFKDINLNEKIEALIQCPSYVENDINAATFGFCSNDAEIICGIYFPNNFPPGSSLIIHNKIFKGQNNLSGEIKHLPHLQQKQFPVSENEINILILETVQSVLAMYDPQKVLLFMNDHWKNQFNQLAVEHELSKIFHYSALPLIDSSQNFESNYLKGLIRIGIEEIDKSDFS</sequence>
<accession>A0ABU3F689</accession>
<dbReference type="Pfam" id="PF00480">
    <property type="entry name" value="ROK"/>
    <property type="match status" value="1"/>
</dbReference>
<dbReference type="Gene3D" id="3.30.420.40">
    <property type="match status" value="2"/>
</dbReference>
<protein>
    <submittedName>
        <fullName evidence="4">ROK family protein</fullName>
    </submittedName>
</protein>
<dbReference type="Proteomes" id="UP001181046">
    <property type="component" value="Unassembled WGS sequence"/>
</dbReference>
<proteinExistence type="inferred from homology"/>
<dbReference type="InterPro" id="IPR000600">
    <property type="entry name" value="ROK"/>
</dbReference>
<dbReference type="SUPFAM" id="SSF46785">
    <property type="entry name" value="Winged helix' DNA-binding domain"/>
    <property type="match status" value="1"/>
</dbReference>
<evidence type="ECO:0000313" key="4">
    <source>
        <dbReference type="EMBL" id="MDT2758177.1"/>
    </source>
</evidence>
<dbReference type="InterPro" id="IPR036388">
    <property type="entry name" value="WH-like_DNA-bd_sf"/>
</dbReference>
<evidence type="ECO:0000313" key="5">
    <source>
        <dbReference type="Proteomes" id="UP001181046"/>
    </source>
</evidence>
<keyword evidence="5" id="KW-1185">Reference proteome</keyword>
<dbReference type="RefSeq" id="WP_311829086.1">
    <property type="nucleotide sequence ID" value="NZ_JARQAJ010000001.1"/>
</dbReference>
<keyword evidence="3" id="KW-0859">Xylose metabolism</keyword>
<reference evidence="4" key="1">
    <citation type="submission" date="2023-03" db="EMBL/GenBank/DDBJ databases">
        <authorList>
            <person name="Shen W."/>
            <person name="Cai J."/>
        </authorList>
    </citation>
    <scope>NUCLEOTIDE SEQUENCE</scope>
    <source>
        <strain evidence="4">P66-3</strain>
    </source>
</reference>
<organism evidence="4 5">
    <name type="scientific">Enterococcus xiangfangensis</name>
    <dbReference type="NCBI Taxonomy" id="1296537"/>
    <lineage>
        <taxon>Bacteria</taxon>
        <taxon>Bacillati</taxon>
        <taxon>Bacillota</taxon>
        <taxon>Bacilli</taxon>
        <taxon>Lactobacillales</taxon>
        <taxon>Enterococcaceae</taxon>
        <taxon>Enterococcus</taxon>
    </lineage>
</organism>
<dbReference type="EMBL" id="JARQAJ010000001">
    <property type="protein sequence ID" value="MDT2758177.1"/>
    <property type="molecule type" value="Genomic_DNA"/>
</dbReference>
<comment type="caution">
    <text evidence="4">The sequence shown here is derived from an EMBL/GenBank/DDBJ whole genome shotgun (WGS) entry which is preliminary data.</text>
</comment>
<dbReference type="InterPro" id="IPR043129">
    <property type="entry name" value="ATPase_NBD"/>
</dbReference>
<comment type="similarity">
    <text evidence="2">Belongs to the ROK (NagC/XylR) family.</text>
</comment>
<dbReference type="Gene3D" id="1.10.10.10">
    <property type="entry name" value="Winged helix-like DNA-binding domain superfamily/Winged helix DNA-binding domain"/>
    <property type="match status" value="1"/>
</dbReference>
<evidence type="ECO:0000256" key="3">
    <source>
        <dbReference type="ARBA" id="ARBA00022629"/>
    </source>
</evidence>
<gene>
    <name evidence="4" type="ORF">P7H27_00070</name>
</gene>